<name>A0A166P9C5_9EURO</name>
<feature type="region of interest" description="Disordered" evidence="1">
    <location>
        <begin position="230"/>
        <end position="293"/>
    </location>
</feature>
<keyword evidence="3" id="KW-0238">DNA-binding</keyword>
<keyword evidence="4" id="KW-1185">Reference proteome</keyword>
<evidence type="ECO:0000256" key="1">
    <source>
        <dbReference type="SAM" id="MobiDB-lite"/>
    </source>
</evidence>
<protein>
    <submittedName>
        <fullName evidence="3">Transcription regulator HTH, APSES-type DNA-binding domain protein</fullName>
    </submittedName>
</protein>
<feature type="compositionally biased region" description="Low complexity" evidence="1">
    <location>
        <begin position="237"/>
        <end position="250"/>
    </location>
</feature>
<dbReference type="OrthoDB" id="5562739at2759"/>
<dbReference type="VEuPathDB" id="FungiDB:AAP_01708"/>
<accession>A0A166P9C5</accession>
<dbReference type="InterPro" id="IPR051642">
    <property type="entry name" value="SWI6-like"/>
</dbReference>
<dbReference type="EMBL" id="AZGZ01000005">
    <property type="protein sequence ID" value="KZZ95220.1"/>
    <property type="molecule type" value="Genomic_DNA"/>
</dbReference>
<evidence type="ECO:0000313" key="3">
    <source>
        <dbReference type="EMBL" id="KZZ95220.1"/>
    </source>
</evidence>
<dbReference type="GO" id="GO:0030907">
    <property type="term" value="C:MBF transcription complex"/>
    <property type="evidence" value="ECO:0007669"/>
    <property type="project" value="TreeGrafter"/>
</dbReference>
<dbReference type="SUPFAM" id="SSF54616">
    <property type="entry name" value="DNA-binding domain of Mlu1-box binding protein MBP1"/>
    <property type="match status" value="1"/>
</dbReference>
<dbReference type="Proteomes" id="UP000242877">
    <property type="component" value="Unassembled WGS sequence"/>
</dbReference>
<feature type="region of interest" description="Disordered" evidence="1">
    <location>
        <begin position="1"/>
        <end position="27"/>
    </location>
</feature>
<organism evidence="3 4">
    <name type="scientific">Ascosphaera apis ARSEF 7405</name>
    <dbReference type="NCBI Taxonomy" id="392613"/>
    <lineage>
        <taxon>Eukaryota</taxon>
        <taxon>Fungi</taxon>
        <taxon>Dikarya</taxon>
        <taxon>Ascomycota</taxon>
        <taxon>Pezizomycotina</taxon>
        <taxon>Eurotiomycetes</taxon>
        <taxon>Eurotiomycetidae</taxon>
        <taxon>Onygenales</taxon>
        <taxon>Ascosphaeraceae</taxon>
        <taxon>Ascosphaera</taxon>
    </lineage>
</organism>
<dbReference type="AlphaFoldDB" id="A0A166P9C5"/>
<dbReference type="InterPro" id="IPR036887">
    <property type="entry name" value="HTH_APSES_sf"/>
</dbReference>
<dbReference type="PROSITE" id="PS51299">
    <property type="entry name" value="HTH_APSES"/>
    <property type="match status" value="1"/>
</dbReference>
<dbReference type="GO" id="GO:0003677">
    <property type="term" value="F:DNA binding"/>
    <property type="evidence" value="ECO:0007669"/>
    <property type="project" value="UniProtKB-KW"/>
</dbReference>
<comment type="caution">
    <text evidence="3">The sequence shown here is derived from an EMBL/GenBank/DDBJ whole genome shotgun (WGS) entry which is preliminary data.</text>
</comment>
<sequence>MEITTLLNTEATKTTATSRKSRCRSNKALKTTGRHAISRQLEINFPPCNEDCQELRKAYNDFSIRPGGKSPNLGDIEKFPSSVPYSSQPFLEKTGRKTLEIFSYTFIPREGANVQTVMWDYTIGLVRITPFFRSLNKRKSDPRNSINANPGLLDLTHNITGGQIAAQGYWLPFEAAKYIAATFCHEIRWALVPIFGMDFPRICKPSGTTTAYQIDPAIIQREAERAQVRATRCSPNLTSSSTEEVSLSHSPHLQKKRMLSPDSLNGRENPDDKTEYLTTIPMTPTSTSNEASGSPFYEYSKRQATSSVSSWTPSLMTPEASPPAYNTEPRKLDYVSFTKTDESRYSKLTERERDAVLALMQLNSGVPGQKRKATEMA</sequence>
<dbReference type="GO" id="GO:0033309">
    <property type="term" value="C:SBF transcription complex"/>
    <property type="evidence" value="ECO:0007669"/>
    <property type="project" value="TreeGrafter"/>
</dbReference>
<evidence type="ECO:0000313" key="4">
    <source>
        <dbReference type="Proteomes" id="UP000242877"/>
    </source>
</evidence>
<gene>
    <name evidence="3" type="ORF">AAP_01708</name>
</gene>
<feature type="compositionally biased region" description="Low complexity" evidence="1">
    <location>
        <begin position="1"/>
        <end position="18"/>
    </location>
</feature>
<feature type="compositionally biased region" description="Polar residues" evidence="1">
    <location>
        <begin position="276"/>
        <end position="292"/>
    </location>
</feature>
<dbReference type="PANTHER" id="PTHR43828:SF5">
    <property type="entry name" value="TRANSCRIPTIONAL REPRESSOR XBP1"/>
    <property type="match status" value="1"/>
</dbReference>
<reference evidence="3 4" key="1">
    <citation type="journal article" date="2016" name="Genome Biol. Evol.">
        <title>Divergent and convergent evolution of fungal pathogenicity.</title>
        <authorList>
            <person name="Shang Y."/>
            <person name="Xiao G."/>
            <person name="Zheng P."/>
            <person name="Cen K."/>
            <person name="Zhan S."/>
            <person name="Wang C."/>
        </authorList>
    </citation>
    <scope>NUCLEOTIDE SEQUENCE [LARGE SCALE GENOMIC DNA]</scope>
    <source>
        <strain evidence="3 4">ARSEF 7405</strain>
    </source>
</reference>
<feature type="domain" description="HTH APSES-type" evidence="2">
    <location>
        <begin position="88"/>
        <end position="206"/>
    </location>
</feature>
<proteinExistence type="predicted"/>
<dbReference type="GO" id="GO:0000981">
    <property type="term" value="F:DNA-binding transcription factor activity, RNA polymerase II-specific"/>
    <property type="evidence" value="ECO:0007669"/>
    <property type="project" value="UniProtKB-ARBA"/>
</dbReference>
<dbReference type="Gene3D" id="3.10.260.10">
    <property type="entry name" value="Transcription regulator HTH, APSES-type DNA-binding domain"/>
    <property type="match status" value="1"/>
</dbReference>
<dbReference type="InterPro" id="IPR003163">
    <property type="entry name" value="Tscrpt_reg_HTH_APSES-type"/>
</dbReference>
<evidence type="ECO:0000259" key="2">
    <source>
        <dbReference type="PROSITE" id="PS51299"/>
    </source>
</evidence>
<dbReference type="PANTHER" id="PTHR43828">
    <property type="entry name" value="ASPARAGINASE"/>
    <property type="match status" value="1"/>
</dbReference>